<name>A0A9D3U8K8_9ROSI</name>
<comment type="caution">
    <text evidence="2">The sequence shown here is derived from an EMBL/GenBank/DDBJ whole genome shotgun (WGS) entry which is preliminary data.</text>
</comment>
<dbReference type="OrthoDB" id="10396369at2759"/>
<protein>
    <submittedName>
        <fullName evidence="2">Uncharacterized protein</fullName>
    </submittedName>
</protein>
<accession>A0A9D3U8K8</accession>
<proteinExistence type="predicted"/>
<gene>
    <name evidence="2" type="ORF">J1N35_044034</name>
</gene>
<reference evidence="2 3" key="1">
    <citation type="journal article" date="2021" name="Plant Biotechnol. J.">
        <title>Multi-omics assisted identification of the key and species-specific regulatory components of drought-tolerant mechanisms in Gossypium stocksii.</title>
        <authorList>
            <person name="Yu D."/>
            <person name="Ke L."/>
            <person name="Zhang D."/>
            <person name="Wu Y."/>
            <person name="Sun Y."/>
            <person name="Mei J."/>
            <person name="Sun J."/>
            <person name="Sun Y."/>
        </authorList>
    </citation>
    <scope>NUCLEOTIDE SEQUENCE [LARGE SCALE GENOMIC DNA]</scope>
    <source>
        <strain evidence="3">cv. E1</strain>
        <tissue evidence="2">Leaf</tissue>
    </source>
</reference>
<feature type="compositionally biased region" description="Acidic residues" evidence="1">
    <location>
        <begin position="156"/>
        <end position="167"/>
    </location>
</feature>
<evidence type="ECO:0000313" key="2">
    <source>
        <dbReference type="EMBL" id="KAH1031860.1"/>
    </source>
</evidence>
<keyword evidence="3" id="KW-1185">Reference proteome</keyword>
<dbReference type="Proteomes" id="UP000828251">
    <property type="component" value="Unassembled WGS sequence"/>
</dbReference>
<feature type="region of interest" description="Disordered" evidence="1">
    <location>
        <begin position="133"/>
        <end position="179"/>
    </location>
</feature>
<sequence length="179" mass="19834">MRFNRNFSFDDMNERIIAKIVRLCGRRISKLFYKFLVSTDPIKFSKMELVDDEDVETIIAFYCGNRSDQNTPIQLFAELAGVEPTEDLTTLGEEHGVQEPCIVAPISYVDSESTICGIDIDFNVAPDIDVVGDDGYDNSDPCDHEVNSDSNFDVNEVSDDIDDEGVNDDGNINASSGGN</sequence>
<dbReference type="AlphaFoldDB" id="A0A9D3U8K8"/>
<organism evidence="2 3">
    <name type="scientific">Gossypium stocksii</name>
    <dbReference type="NCBI Taxonomy" id="47602"/>
    <lineage>
        <taxon>Eukaryota</taxon>
        <taxon>Viridiplantae</taxon>
        <taxon>Streptophyta</taxon>
        <taxon>Embryophyta</taxon>
        <taxon>Tracheophyta</taxon>
        <taxon>Spermatophyta</taxon>
        <taxon>Magnoliopsida</taxon>
        <taxon>eudicotyledons</taxon>
        <taxon>Gunneridae</taxon>
        <taxon>Pentapetalae</taxon>
        <taxon>rosids</taxon>
        <taxon>malvids</taxon>
        <taxon>Malvales</taxon>
        <taxon>Malvaceae</taxon>
        <taxon>Malvoideae</taxon>
        <taxon>Gossypium</taxon>
    </lineage>
</organism>
<evidence type="ECO:0000256" key="1">
    <source>
        <dbReference type="SAM" id="MobiDB-lite"/>
    </source>
</evidence>
<dbReference type="EMBL" id="JAIQCV010000013">
    <property type="protein sequence ID" value="KAH1031860.1"/>
    <property type="molecule type" value="Genomic_DNA"/>
</dbReference>
<evidence type="ECO:0000313" key="3">
    <source>
        <dbReference type="Proteomes" id="UP000828251"/>
    </source>
</evidence>